<protein>
    <submittedName>
        <fullName evidence="3">Uncharacterized protein</fullName>
    </submittedName>
</protein>
<proteinExistence type="predicted"/>
<feature type="chain" id="PRO_5020650072" evidence="2">
    <location>
        <begin position="19"/>
        <end position="161"/>
    </location>
</feature>
<organism evidence="3 4">
    <name type="scientific">Sulfurirhabdus autotrophica</name>
    <dbReference type="NCBI Taxonomy" id="1706046"/>
    <lineage>
        <taxon>Bacteria</taxon>
        <taxon>Pseudomonadati</taxon>
        <taxon>Pseudomonadota</taxon>
        <taxon>Betaproteobacteria</taxon>
        <taxon>Nitrosomonadales</taxon>
        <taxon>Sulfuricellaceae</taxon>
        <taxon>Sulfurirhabdus</taxon>
    </lineage>
</organism>
<evidence type="ECO:0000256" key="2">
    <source>
        <dbReference type="SAM" id="SignalP"/>
    </source>
</evidence>
<evidence type="ECO:0000313" key="3">
    <source>
        <dbReference type="EMBL" id="TCV81258.1"/>
    </source>
</evidence>
<keyword evidence="4" id="KW-1185">Reference proteome</keyword>
<feature type="region of interest" description="Disordered" evidence="1">
    <location>
        <begin position="45"/>
        <end position="81"/>
    </location>
</feature>
<evidence type="ECO:0000256" key="1">
    <source>
        <dbReference type="SAM" id="MobiDB-lite"/>
    </source>
</evidence>
<gene>
    <name evidence="3" type="ORF">EDC63_1246</name>
</gene>
<name>A0A4R3XT73_9PROT</name>
<accession>A0A4R3XT73</accession>
<feature type="signal peptide" evidence="2">
    <location>
        <begin position="1"/>
        <end position="18"/>
    </location>
</feature>
<evidence type="ECO:0000313" key="4">
    <source>
        <dbReference type="Proteomes" id="UP000295367"/>
    </source>
</evidence>
<dbReference type="OrthoDB" id="7773824at2"/>
<dbReference type="Proteomes" id="UP000295367">
    <property type="component" value="Unassembled WGS sequence"/>
</dbReference>
<dbReference type="RefSeq" id="WP_124946656.1">
    <property type="nucleotide sequence ID" value="NZ_BHVT01000038.1"/>
</dbReference>
<reference evidence="3 4" key="1">
    <citation type="submission" date="2019-03" db="EMBL/GenBank/DDBJ databases">
        <title>Genomic Encyclopedia of Type Strains, Phase IV (KMG-IV): sequencing the most valuable type-strain genomes for metagenomic binning, comparative biology and taxonomic classification.</title>
        <authorList>
            <person name="Goeker M."/>
        </authorList>
    </citation>
    <scope>NUCLEOTIDE SEQUENCE [LARGE SCALE GENOMIC DNA]</scope>
    <source>
        <strain evidence="3 4">DSM 100309</strain>
    </source>
</reference>
<keyword evidence="2" id="KW-0732">Signal</keyword>
<dbReference type="AlphaFoldDB" id="A0A4R3XT73"/>
<dbReference type="EMBL" id="SMCO01000024">
    <property type="protein sequence ID" value="TCV81258.1"/>
    <property type="molecule type" value="Genomic_DNA"/>
</dbReference>
<comment type="caution">
    <text evidence="3">The sequence shown here is derived from an EMBL/GenBank/DDBJ whole genome shotgun (WGS) entry which is preliminary data.</text>
</comment>
<feature type="compositionally biased region" description="Low complexity" evidence="1">
    <location>
        <begin position="45"/>
        <end position="79"/>
    </location>
</feature>
<sequence length="161" mass="17776">MRAFTFLIFLTFASIAQADLLVSFVKESSLSYDLSPSNYVNSSSNYDNSVSNYDNSPSNYNNSESNYDNSSSNHNNGASGDKRLILEENGKSYRVGYYVRVDNGVINFFSTKGKRLFYNPGKGVGIFHGEKGFFCGVLASVNGNYQLALTEKGTQVLMLSQ</sequence>